<gene>
    <name evidence="1" type="ORF">WJ96_04850</name>
</gene>
<keyword evidence="2" id="KW-1185">Reference proteome</keyword>
<proteinExistence type="predicted"/>
<evidence type="ECO:0000313" key="1">
    <source>
        <dbReference type="EMBL" id="KVP97902.1"/>
    </source>
</evidence>
<name>A0AAW3MYL1_9BURK</name>
<dbReference type="Proteomes" id="UP000056453">
    <property type="component" value="Unassembled WGS sequence"/>
</dbReference>
<organism evidence="1 2">
    <name type="scientific">Burkholderia ubonensis</name>
    <dbReference type="NCBI Taxonomy" id="101571"/>
    <lineage>
        <taxon>Bacteria</taxon>
        <taxon>Pseudomonadati</taxon>
        <taxon>Pseudomonadota</taxon>
        <taxon>Betaproteobacteria</taxon>
        <taxon>Burkholderiales</taxon>
        <taxon>Burkholderiaceae</taxon>
        <taxon>Burkholderia</taxon>
        <taxon>Burkholderia cepacia complex</taxon>
    </lineage>
</organism>
<dbReference type="EMBL" id="LPBJ01000047">
    <property type="protein sequence ID" value="KVP97902.1"/>
    <property type="molecule type" value="Genomic_DNA"/>
</dbReference>
<reference evidence="1 2" key="1">
    <citation type="submission" date="2015-11" db="EMBL/GenBank/DDBJ databases">
        <title>Expanding the genomic diversity of Burkholderia species for the development of highly accurate diagnostics.</title>
        <authorList>
            <person name="Sahl J."/>
            <person name="Keim P."/>
            <person name="Wagner D."/>
        </authorList>
    </citation>
    <scope>NUCLEOTIDE SEQUENCE [LARGE SCALE GENOMIC DNA]</scope>
    <source>
        <strain evidence="1 2">MSMB1808WGS</strain>
    </source>
</reference>
<dbReference type="AlphaFoldDB" id="A0AAW3MYL1"/>
<comment type="caution">
    <text evidence="1">The sequence shown here is derived from an EMBL/GenBank/DDBJ whole genome shotgun (WGS) entry which is preliminary data.</text>
</comment>
<accession>A0AAW3MYL1</accession>
<protein>
    <submittedName>
        <fullName evidence="1">Uncharacterized protein</fullName>
    </submittedName>
</protein>
<sequence length="89" mass="10130">MGQAAAAGDAASNEHAVRYRLDNDEFELADGGRYRVDHPKLGPRYFRCMLDGIYPLISFYRPCTFVQLPWLTITGLFTLGELRSLTRMD</sequence>
<evidence type="ECO:0000313" key="2">
    <source>
        <dbReference type="Proteomes" id="UP000056453"/>
    </source>
</evidence>